<accession>A0ABS4TE38</accession>
<dbReference type="InterPro" id="IPR029063">
    <property type="entry name" value="SAM-dependent_MTases_sf"/>
</dbReference>
<dbReference type="Proteomes" id="UP001519332">
    <property type="component" value="Unassembled WGS sequence"/>
</dbReference>
<dbReference type="InterPro" id="IPR002941">
    <property type="entry name" value="DNA_methylase_N4/N6"/>
</dbReference>
<evidence type="ECO:0000313" key="6">
    <source>
        <dbReference type="Proteomes" id="UP001519332"/>
    </source>
</evidence>
<evidence type="ECO:0000256" key="3">
    <source>
        <dbReference type="RuleBase" id="RU362026"/>
    </source>
</evidence>
<evidence type="ECO:0000256" key="1">
    <source>
        <dbReference type="ARBA" id="ARBA00022603"/>
    </source>
</evidence>
<evidence type="ECO:0000313" key="5">
    <source>
        <dbReference type="EMBL" id="MBP2322678.1"/>
    </source>
</evidence>
<dbReference type="EC" id="2.1.1.-" evidence="3"/>
<protein>
    <recommendedName>
        <fullName evidence="3">Methyltransferase</fullName>
        <ecNumber evidence="3">2.1.1.-</ecNumber>
    </recommendedName>
</protein>
<sequence length="349" mass="38804">MSALRRNADELPLGEVLVGDVRDRLDELPNAAVDCVISSPPYWAQRDYSHSGQIGAEATADAWATQIAEICTKLARVLTPTGSLWLNLGDSYSRHPREGTNKKSLLLGPQRLALRMARSGWLLRNQIVWAKTNPMPSSVTDRLTTTHEFLYLFTKEPEYFFDLDAIREPASTRIRSGRASRGSYPPRKAVPSLGVGTSPRINLNLGLVALQAAGRGSHPLGKNPGDVWRFATARYRGAHFATFPIELVRRPLLSTCPERVCCECGMAWRRATQVVDGRRLAIGSLRAACKHRRWRPGRVLDPFIGSGTVAIAAEAYGRDWLGIELNPEYAELAQQRIAGWRMKNKKPQP</sequence>
<dbReference type="GO" id="GO:0008168">
    <property type="term" value="F:methyltransferase activity"/>
    <property type="evidence" value="ECO:0007669"/>
    <property type="project" value="UniProtKB-KW"/>
</dbReference>
<dbReference type="PRINTS" id="PR00508">
    <property type="entry name" value="S21N4MTFRASE"/>
</dbReference>
<proteinExistence type="inferred from homology"/>
<dbReference type="GO" id="GO:0032259">
    <property type="term" value="P:methylation"/>
    <property type="evidence" value="ECO:0007669"/>
    <property type="project" value="UniProtKB-KW"/>
</dbReference>
<evidence type="ECO:0000259" key="4">
    <source>
        <dbReference type="Pfam" id="PF01555"/>
    </source>
</evidence>
<reference evidence="5 6" key="1">
    <citation type="submission" date="2021-03" db="EMBL/GenBank/DDBJ databases">
        <title>Sequencing the genomes of 1000 actinobacteria strains.</title>
        <authorList>
            <person name="Klenk H.-P."/>
        </authorList>
    </citation>
    <scope>NUCLEOTIDE SEQUENCE [LARGE SCALE GENOMIC DNA]</scope>
    <source>
        <strain evidence="5 6">DSM 46670</strain>
    </source>
</reference>
<dbReference type="SUPFAM" id="SSF53335">
    <property type="entry name" value="S-adenosyl-L-methionine-dependent methyltransferases"/>
    <property type="match status" value="1"/>
</dbReference>
<gene>
    <name evidence="5" type="ORF">JOF56_003063</name>
</gene>
<comment type="caution">
    <text evidence="5">The sequence shown here is derived from an EMBL/GenBank/DDBJ whole genome shotgun (WGS) entry which is preliminary data.</text>
</comment>
<comment type="similarity">
    <text evidence="3">Belongs to the N(4)/N(6)-methyltransferase family.</text>
</comment>
<evidence type="ECO:0000256" key="2">
    <source>
        <dbReference type="ARBA" id="ARBA00022679"/>
    </source>
</evidence>
<name>A0ABS4TE38_9PSEU</name>
<dbReference type="RefSeq" id="WP_209638299.1">
    <property type="nucleotide sequence ID" value="NZ_JAGINW010000001.1"/>
</dbReference>
<dbReference type="Pfam" id="PF01555">
    <property type="entry name" value="N6_N4_Mtase"/>
    <property type="match status" value="1"/>
</dbReference>
<organism evidence="5 6">
    <name type="scientific">Kibdelosporangium banguiense</name>
    <dbReference type="NCBI Taxonomy" id="1365924"/>
    <lineage>
        <taxon>Bacteria</taxon>
        <taxon>Bacillati</taxon>
        <taxon>Actinomycetota</taxon>
        <taxon>Actinomycetes</taxon>
        <taxon>Pseudonocardiales</taxon>
        <taxon>Pseudonocardiaceae</taxon>
        <taxon>Kibdelosporangium</taxon>
    </lineage>
</organism>
<dbReference type="CDD" id="cd02440">
    <property type="entry name" value="AdoMet_MTases"/>
    <property type="match status" value="1"/>
</dbReference>
<dbReference type="InterPro" id="IPR001091">
    <property type="entry name" value="RM_Methyltransferase"/>
</dbReference>
<keyword evidence="2" id="KW-0808">Transferase</keyword>
<dbReference type="EMBL" id="JAGINW010000001">
    <property type="protein sequence ID" value="MBP2322678.1"/>
    <property type="molecule type" value="Genomic_DNA"/>
</dbReference>
<keyword evidence="6" id="KW-1185">Reference proteome</keyword>
<feature type="domain" description="DNA methylase N-4/N-6" evidence="4">
    <location>
        <begin position="33"/>
        <end position="334"/>
    </location>
</feature>
<dbReference type="Gene3D" id="3.40.50.150">
    <property type="entry name" value="Vaccinia Virus protein VP39"/>
    <property type="match status" value="1"/>
</dbReference>
<keyword evidence="1 5" id="KW-0489">Methyltransferase</keyword>